<keyword evidence="4" id="KW-0539">Nucleus</keyword>
<feature type="compositionally biased region" description="Basic and acidic residues" evidence="5">
    <location>
        <begin position="129"/>
        <end position="143"/>
    </location>
</feature>
<evidence type="ECO:0000256" key="2">
    <source>
        <dbReference type="ARBA" id="ARBA00022478"/>
    </source>
</evidence>
<sequence>MPPPKPTQKGKFRPKKPQKKISKPISTPATTGAAAPSSSAPIAVNSSSDTPIVRNTAPIEHSGGRGRGGRGGRGRGRGGRGRGRGRGRIPIPQGTVFFTGGEKKPASTAKGSASKRSTSGSSGASRTSKKSDDAKGKDGKEVMDASTEEVVGQLDTAIGGTKTAKKESVLERDYGDYGNDEGPKEDVATSTNLNISAGCMYDSDSSDEGSTRGPKLSSLIAPLELPFSSKSSSKAIQPDVASSSHVEEEDEDEDPESEELASPFVVTEDAEDLREEKNSWFLVQLPTRLPPMQKAFSAPENDNGDTMETDTPDQSSTTAASNALANISEVAVPPVTTSSFDHGLDKNAPGMIGKILVYKSGKTVLVLDGPDDKVTMNVHEGLTCSFQQQAVAVNVEKGQYITLGDVNKSIVVSPDLTGI</sequence>
<feature type="region of interest" description="Disordered" evidence="5">
    <location>
        <begin position="1"/>
        <end position="263"/>
    </location>
</feature>
<reference evidence="6" key="1">
    <citation type="submission" date="2021-01" db="EMBL/GenBank/DDBJ databases">
        <authorList>
            <person name="Corre E."/>
            <person name="Pelletier E."/>
            <person name="Niang G."/>
            <person name="Scheremetjew M."/>
            <person name="Finn R."/>
            <person name="Kale V."/>
            <person name="Holt S."/>
            <person name="Cochrane G."/>
            <person name="Meng A."/>
            <person name="Brown T."/>
            <person name="Cohen L."/>
        </authorList>
    </citation>
    <scope>NUCLEOTIDE SEQUENCE</scope>
    <source>
        <strain evidence="6">B593</strain>
    </source>
</reference>
<feature type="compositionally biased region" description="Acidic residues" evidence="5">
    <location>
        <begin position="302"/>
        <end position="311"/>
    </location>
</feature>
<feature type="compositionally biased region" description="Basic residues" evidence="5">
    <location>
        <begin position="8"/>
        <end position="22"/>
    </location>
</feature>
<organism evidence="6">
    <name type="scientific">Pseudo-nitzschia arenysensis</name>
    <dbReference type="NCBI Taxonomy" id="697910"/>
    <lineage>
        <taxon>Eukaryota</taxon>
        <taxon>Sar</taxon>
        <taxon>Stramenopiles</taxon>
        <taxon>Ochrophyta</taxon>
        <taxon>Bacillariophyta</taxon>
        <taxon>Bacillariophyceae</taxon>
        <taxon>Bacillariophycidae</taxon>
        <taxon>Bacillariales</taxon>
        <taxon>Bacillariaceae</taxon>
        <taxon>Pseudo-nitzschia</taxon>
    </lineage>
</organism>
<dbReference type="PANTHER" id="PTHR13408:SF0">
    <property type="entry name" value="DNA-DIRECTED RNA POLYMERASE III SUBUNIT RPC4"/>
    <property type="match status" value="1"/>
</dbReference>
<dbReference type="Pfam" id="PF05132">
    <property type="entry name" value="RNA_pol_Rpc4"/>
    <property type="match status" value="1"/>
</dbReference>
<feature type="region of interest" description="Disordered" evidence="5">
    <location>
        <begin position="297"/>
        <end position="317"/>
    </location>
</feature>
<accession>A0A7R9ZTK9</accession>
<evidence type="ECO:0000256" key="1">
    <source>
        <dbReference type="ARBA" id="ARBA00004123"/>
    </source>
</evidence>
<protein>
    <recommendedName>
        <fullName evidence="7">DNA-directed RNA polymerase III subunit RPC4</fullName>
    </recommendedName>
</protein>
<dbReference type="EMBL" id="HBEH01000102">
    <property type="protein sequence ID" value="CAD8343427.1"/>
    <property type="molecule type" value="Transcribed_RNA"/>
</dbReference>
<evidence type="ECO:0000256" key="3">
    <source>
        <dbReference type="ARBA" id="ARBA00023163"/>
    </source>
</evidence>
<proteinExistence type="predicted"/>
<name>A0A7R9ZTK9_9STRA</name>
<dbReference type="GO" id="GO:0005666">
    <property type="term" value="C:RNA polymerase III complex"/>
    <property type="evidence" value="ECO:0007669"/>
    <property type="project" value="InterPro"/>
</dbReference>
<feature type="compositionally biased region" description="Basic and acidic residues" evidence="5">
    <location>
        <begin position="164"/>
        <end position="187"/>
    </location>
</feature>
<feature type="compositionally biased region" description="Low complexity" evidence="5">
    <location>
        <begin position="23"/>
        <end position="48"/>
    </location>
</feature>
<feature type="compositionally biased region" description="Acidic residues" evidence="5">
    <location>
        <begin position="247"/>
        <end position="259"/>
    </location>
</feature>
<dbReference type="GO" id="GO:0003677">
    <property type="term" value="F:DNA binding"/>
    <property type="evidence" value="ECO:0007669"/>
    <property type="project" value="InterPro"/>
</dbReference>
<evidence type="ECO:0000256" key="4">
    <source>
        <dbReference type="ARBA" id="ARBA00023242"/>
    </source>
</evidence>
<dbReference type="AlphaFoldDB" id="A0A7R9ZTK9"/>
<evidence type="ECO:0008006" key="7">
    <source>
        <dbReference type="Google" id="ProtNLM"/>
    </source>
</evidence>
<feature type="compositionally biased region" description="Basic residues" evidence="5">
    <location>
        <begin position="67"/>
        <end position="87"/>
    </location>
</feature>
<keyword evidence="3" id="KW-0804">Transcription</keyword>
<dbReference type="InterPro" id="IPR007811">
    <property type="entry name" value="RPC4"/>
</dbReference>
<feature type="compositionally biased region" description="Low complexity" evidence="5">
    <location>
        <begin position="106"/>
        <end position="126"/>
    </location>
</feature>
<dbReference type="GO" id="GO:0042797">
    <property type="term" value="P:tRNA transcription by RNA polymerase III"/>
    <property type="evidence" value="ECO:0007669"/>
    <property type="project" value="TreeGrafter"/>
</dbReference>
<evidence type="ECO:0000313" key="6">
    <source>
        <dbReference type="EMBL" id="CAD8343427.1"/>
    </source>
</evidence>
<keyword evidence="2" id="KW-0240">DNA-directed RNA polymerase</keyword>
<comment type="subcellular location">
    <subcellularLocation>
        <location evidence="1">Nucleus</location>
    </subcellularLocation>
</comment>
<dbReference type="PANTHER" id="PTHR13408">
    <property type="entry name" value="DNA-DIRECTED RNA POLYMERASE III"/>
    <property type="match status" value="1"/>
</dbReference>
<gene>
    <name evidence="6" type="ORF">PARE0329_LOCUS62</name>
</gene>
<evidence type="ECO:0000256" key="5">
    <source>
        <dbReference type="SAM" id="MobiDB-lite"/>
    </source>
</evidence>